<comment type="caution">
    <text evidence="1">The sequence shown here is derived from an EMBL/GenBank/DDBJ whole genome shotgun (WGS) entry which is preliminary data.</text>
</comment>
<accession>A0A2P7TXE1</accession>
<proteinExistence type="predicted"/>
<evidence type="ECO:0000313" key="1">
    <source>
        <dbReference type="EMBL" id="PSJ79384.1"/>
    </source>
</evidence>
<keyword evidence="2" id="KW-1185">Reference proteome</keyword>
<organism evidence="1 2">
    <name type="scientific">Neisseria iguanae</name>
    <dbReference type="NCBI Taxonomy" id="90242"/>
    <lineage>
        <taxon>Bacteria</taxon>
        <taxon>Pseudomonadati</taxon>
        <taxon>Pseudomonadota</taxon>
        <taxon>Betaproteobacteria</taxon>
        <taxon>Neisseriales</taxon>
        <taxon>Neisseriaceae</taxon>
        <taxon>Neisseria</taxon>
    </lineage>
</organism>
<dbReference type="EMBL" id="PXYY01000119">
    <property type="protein sequence ID" value="PSJ79384.1"/>
    <property type="molecule type" value="Genomic_DNA"/>
</dbReference>
<protein>
    <submittedName>
        <fullName evidence="1">Uncharacterized protein</fullName>
    </submittedName>
</protein>
<sequence>MAILPDNDEFGFLLDCNRQSAFWASADDGVFIETADACFSFDNGQAFFDAGSNRYFLFSSMRRCRIFSAGVMKGRLKTTMRFQTAFHD</sequence>
<dbReference type="Proteomes" id="UP000241868">
    <property type="component" value="Unassembled WGS sequence"/>
</dbReference>
<dbReference type="AlphaFoldDB" id="A0A2P7TXE1"/>
<gene>
    <name evidence="1" type="ORF">C7N83_12560</name>
</gene>
<name>A0A2P7TXE1_9NEIS</name>
<evidence type="ECO:0000313" key="2">
    <source>
        <dbReference type="Proteomes" id="UP000241868"/>
    </source>
</evidence>
<reference evidence="1 2" key="1">
    <citation type="submission" date="2018-03" db="EMBL/GenBank/DDBJ databases">
        <title>Neisseria weixii sp. nov., isolated from the intestinal contents of Tibetan Plateau pika (Ochotona curzoniae) in Yushu, Qinghai Province, China.</title>
        <authorList>
            <person name="Gui Z."/>
        </authorList>
    </citation>
    <scope>NUCLEOTIDE SEQUENCE [LARGE SCALE GENOMIC DNA]</scope>
    <source>
        <strain evidence="1 2">ATCC 51483</strain>
    </source>
</reference>